<feature type="chain" id="PRO_5047262752" description="MetA-pathway of phenol degradation" evidence="1">
    <location>
        <begin position="21"/>
        <end position="277"/>
    </location>
</feature>
<proteinExistence type="predicted"/>
<evidence type="ECO:0000256" key="1">
    <source>
        <dbReference type="SAM" id="SignalP"/>
    </source>
</evidence>
<keyword evidence="1" id="KW-0732">Signal</keyword>
<dbReference type="RefSeq" id="WP_236457264.1">
    <property type="nucleotide sequence ID" value="NZ_CBCSGE010000012.1"/>
</dbReference>
<organism evidence="2 3">
    <name type="scientific">Flavobacterium jumunjinense</name>
    <dbReference type="NCBI Taxonomy" id="998845"/>
    <lineage>
        <taxon>Bacteria</taxon>
        <taxon>Pseudomonadati</taxon>
        <taxon>Bacteroidota</taxon>
        <taxon>Flavobacteriia</taxon>
        <taxon>Flavobacteriales</taxon>
        <taxon>Flavobacteriaceae</taxon>
        <taxon>Flavobacterium</taxon>
    </lineage>
</organism>
<protein>
    <recommendedName>
        <fullName evidence="4">MetA-pathway of phenol degradation</fullName>
    </recommendedName>
</protein>
<keyword evidence="3" id="KW-1185">Reference proteome</keyword>
<accession>A0ABV5GUB0</accession>
<sequence length="277" mass="30814">MKKVIMLSVVGLLGFQFANAQSPWTREKGKAYVQLGVTSLSYDTVQFDGNKLEDQGDYSDITIQAYAEYGITDKLEAQLVLPYKTASYKNAGFSESISGIGNISLGLKYKLSDKNWKISSGILYSANSIKKDKELVVSTTGINASTILPYVTIGSSHNKWYYFGNIGYGYMDNDYSDYFKATIEVGYNVIPKGHLMFVLDTRNPISKEKAFDNYKLGLDPYQWASHLDRQTYNSIGIKANYEFIEGKFGANFSTFGAFGIDNAPLAPTINIGVYTKL</sequence>
<evidence type="ECO:0000313" key="2">
    <source>
        <dbReference type="EMBL" id="MFB9098928.1"/>
    </source>
</evidence>
<feature type="signal peptide" evidence="1">
    <location>
        <begin position="1"/>
        <end position="20"/>
    </location>
</feature>
<name>A0ABV5GUB0_9FLAO</name>
<evidence type="ECO:0008006" key="4">
    <source>
        <dbReference type="Google" id="ProtNLM"/>
    </source>
</evidence>
<gene>
    <name evidence="2" type="ORF">ACFFVF_20665</name>
</gene>
<dbReference type="EMBL" id="JBHMEY010000096">
    <property type="protein sequence ID" value="MFB9098928.1"/>
    <property type="molecule type" value="Genomic_DNA"/>
</dbReference>
<dbReference type="Proteomes" id="UP001589607">
    <property type="component" value="Unassembled WGS sequence"/>
</dbReference>
<reference evidence="2 3" key="1">
    <citation type="submission" date="2024-09" db="EMBL/GenBank/DDBJ databases">
        <authorList>
            <person name="Sun Q."/>
            <person name="Mori K."/>
        </authorList>
    </citation>
    <scope>NUCLEOTIDE SEQUENCE [LARGE SCALE GENOMIC DNA]</scope>
    <source>
        <strain evidence="2 3">CECT 7955</strain>
    </source>
</reference>
<comment type="caution">
    <text evidence="2">The sequence shown here is derived from an EMBL/GenBank/DDBJ whole genome shotgun (WGS) entry which is preliminary data.</text>
</comment>
<evidence type="ECO:0000313" key="3">
    <source>
        <dbReference type="Proteomes" id="UP001589607"/>
    </source>
</evidence>